<dbReference type="AlphaFoldDB" id="A0A0J8QM42"/>
<evidence type="ECO:0000313" key="2">
    <source>
        <dbReference type="EMBL" id="KMU73516.1"/>
    </source>
</evidence>
<evidence type="ECO:0000313" key="3">
    <source>
        <dbReference type="Proteomes" id="UP000054559"/>
    </source>
</evidence>
<accession>A0A0J8QM42</accession>
<feature type="region of interest" description="Disordered" evidence="1">
    <location>
        <begin position="1"/>
        <end position="22"/>
    </location>
</feature>
<sequence length="123" mass="13697">MFELEGAKTPGNPSGPPPRRGRISAIWRQMPYDQSHSYRGILAILVTWCRNPPSRKMPWLGRPALDTKTHVPEAHESAARIPGQPCMIRVGKIFVPPQLCGSTLAISFFLQNSNNKPTFSLFA</sequence>
<gene>
    <name evidence="2" type="ORF">CISG_03649</name>
</gene>
<name>A0A0J8QM42_COCIT</name>
<reference evidence="3" key="1">
    <citation type="journal article" date="2010" name="Genome Res.">
        <title>Population genomic sequencing of Coccidioides fungi reveals recent hybridization and transposon control.</title>
        <authorList>
            <person name="Neafsey D.E."/>
            <person name="Barker B.M."/>
            <person name="Sharpton T.J."/>
            <person name="Stajich J.E."/>
            <person name="Park D.J."/>
            <person name="Whiston E."/>
            <person name="Hung C.-Y."/>
            <person name="McMahan C."/>
            <person name="White J."/>
            <person name="Sykes S."/>
            <person name="Heiman D."/>
            <person name="Young S."/>
            <person name="Zeng Q."/>
            <person name="Abouelleil A."/>
            <person name="Aftuck L."/>
            <person name="Bessette D."/>
            <person name="Brown A."/>
            <person name="FitzGerald M."/>
            <person name="Lui A."/>
            <person name="Macdonald J.P."/>
            <person name="Priest M."/>
            <person name="Orbach M.J."/>
            <person name="Galgiani J.N."/>
            <person name="Kirkland T.N."/>
            <person name="Cole G.T."/>
            <person name="Birren B.W."/>
            <person name="Henn M.R."/>
            <person name="Taylor J.W."/>
            <person name="Rounsley S.D."/>
        </authorList>
    </citation>
    <scope>NUCLEOTIDE SEQUENCE [LARGE SCALE GENOMIC DNA]</scope>
    <source>
        <strain evidence="3">RMSCC 3703</strain>
    </source>
</reference>
<dbReference type="Proteomes" id="UP000054559">
    <property type="component" value="Unassembled WGS sequence"/>
</dbReference>
<evidence type="ECO:0000256" key="1">
    <source>
        <dbReference type="SAM" id="MobiDB-lite"/>
    </source>
</evidence>
<protein>
    <submittedName>
        <fullName evidence="2">Uncharacterized protein</fullName>
    </submittedName>
</protein>
<organism evidence="2 3">
    <name type="scientific">Coccidioides immitis RMSCC 3703</name>
    <dbReference type="NCBI Taxonomy" id="454286"/>
    <lineage>
        <taxon>Eukaryota</taxon>
        <taxon>Fungi</taxon>
        <taxon>Dikarya</taxon>
        <taxon>Ascomycota</taxon>
        <taxon>Pezizomycotina</taxon>
        <taxon>Eurotiomycetes</taxon>
        <taxon>Eurotiomycetidae</taxon>
        <taxon>Onygenales</taxon>
        <taxon>Onygenaceae</taxon>
        <taxon>Coccidioides</taxon>
    </lineage>
</organism>
<proteinExistence type="predicted"/>
<dbReference type="EMBL" id="DS268130">
    <property type="protein sequence ID" value="KMU73516.1"/>
    <property type="molecule type" value="Genomic_DNA"/>
</dbReference>